<feature type="compositionally biased region" description="Low complexity" evidence="1">
    <location>
        <begin position="50"/>
        <end position="64"/>
    </location>
</feature>
<gene>
    <name evidence="2" type="ORF">PCOR1329_LOCUS12352</name>
</gene>
<feature type="compositionally biased region" description="Low complexity" evidence="1">
    <location>
        <begin position="183"/>
        <end position="196"/>
    </location>
</feature>
<feature type="non-terminal residue" evidence="2">
    <location>
        <position position="196"/>
    </location>
</feature>
<evidence type="ECO:0000313" key="2">
    <source>
        <dbReference type="EMBL" id="CAK0805961.1"/>
    </source>
</evidence>
<comment type="caution">
    <text evidence="2">The sequence shown here is derived from an EMBL/GenBank/DDBJ whole genome shotgun (WGS) entry which is preliminary data.</text>
</comment>
<feature type="non-terminal residue" evidence="2">
    <location>
        <position position="1"/>
    </location>
</feature>
<dbReference type="EMBL" id="CAUYUJ010003600">
    <property type="protein sequence ID" value="CAK0805961.1"/>
    <property type="molecule type" value="Genomic_DNA"/>
</dbReference>
<name>A0ABN9QIV1_9DINO</name>
<evidence type="ECO:0000256" key="1">
    <source>
        <dbReference type="SAM" id="MobiDB-lite"/>
    </source>
</evidence>
<evidence type="ECO:0000313" key="3">
    <source>
        <dbReference type="Proteomes" id="UP001189429"/>
    </source>
</evidence>
<feature type="region of interest" description="Disordered" evidence="1">
    <location>
        <begin position="1"/>
        <end position="64"/>
    </location>
</feature>
<reference evidence="2" key="1">
    <citation type="submission" date="2023-10" db="EMBL/GenBank/DDBJ databases">
        <authorList>
            <person name="Chen Y."/>
            <person name="Shah S."/>
            <person name="Dougan E. K."/>
            <person name="Thang M."/>
            <person name="Chan C."/>
        </authorList>
    </citation>
    <scope>NUCLEOTIDE SEQUENCE [LARGE SCALE GENOMIC DNA]</scope>
</reference>
<feature type="region of interest" description="Disordered" evidence="1">
    <location>
        <begin position="101"/>
        <end position="196"/>
    </location>
</feature>
<dbReference type="Proteomes" id="UP001189429">
    <property type="component" value="Unassembled WGS sequence"/>
</dbReference>
<keyword evidence="3" id="KW-1185">Reference proteome</keyword>
<sequence length="196" mass="19751">EEPWEGERGAGTLAECGVFGAESSTAGEQERAPSDSGGDSDDRPLQAPRASHSGAAAAAAVGAAETDWGEQWDCYCLYKAEVELRGGAPLLFRQWQSGAFRRDDLTPPASPAAEGAPPPGSPAESAEALRPEEEPADEPPEERSAGEEPSGDGAAGANEEQRPPGPASPEWDFGVGDGGEAAPGGAPSPATGAEGG</sequence>
<proteinExistence type="predicted"/>
<organism evidence="2 3">
    <name type="scientific">Prorocentrum cordatum</name>
    <dbReference type="NCBI Taxonomy" id="2364126"/>
    <lineage>
        <taxon>Eukaryota</taxon>
        <taxon>Sar</taxon>
        <taxon>Alveolata</taxon>
        <taxon>Dinophyceae</taxon>
        <taxon>Prorocentrales</taxon>
        <taxon>Prorocentraceae</taxon>
        <taxon>Prorocentrum</taxon>
    </lineage>
</organism>
<accession>A0ABN9QIV1</accession>
<protein>
    <submittedName>
        <fullName evidence="2">Uncharacterized protein</fullName>
    </submittedName>
</protein>